<dbReference type="EMBL" id="NIDE01000014">
    <property type="protein sequence ID" value="OWK37481.1"/>
    <property type="molecule type" value="Genomic_DNA"/>
</dbReference>
<name>A0A225D7D9_9BACT</name>
<evidence type="ECO:0000313" key="2">
    <source>
        <dbReference type="Proteomes" id="UP000214646"/>
    </source>
</evidence>
<reference evidence="2" key="1">
    <citation type="submission" date="2017-06" db="EMBL/GenBank/DDBJ databases">
        <title>Genome analysis of Fimbriiglobus ruber SP5, the first member of the order Planctomycetales with confirmed chitinolytic capability.</title>
        <authorList>
            <person name="Ravin N.V."/>
            <person name="Rakitin A.L."/>
            <person name="Ivanova A.A."/>
            <person name="Beletsky A.V."/>
            <person name="Kulichevskaya I.S."/>
            <person name="Mardanov A.V."/>
            <person name="Dedysh S.N."/>
        </authorList>
    </citation>
    <scope>NUCLEOTIDE SEQUENCE [LARGE SCALE GENOMIC DNA]</scope>
    <source>
        <strain evidence="2">SP5</strain>
    </source>
</reference>
<sequence>MAAAVLALGTTGTAPAQLPKVSPFNNVDPITLPLDRSEVWTLHFAYLSPRIITLDVPKYGKRQVWYMVYQVWNTSDTPQPFVPKFELVTKDGELRSFLDEPQPSVAQAISEHEDIQGPKGRIELQTSIGISKTRIPVTKPDSIPRAVYGVAIWLDVPAKVSTTNNFSVYVTGLSNGVAELETANGVKISEKTLQIDFNRATDNVRPQRNDIKPNDNSGLGSETWVYRVIPNVKAKAEKVEEKKE</sequence>
<gene>
    <name evidence="1" type="ORF">FRUB_06601</name>
</gene>
<accession>A0A225D7D9</accession>
<protein>
    <submittedName>
        <fullName evidence="1">Uncharacterized protein</fullName>
    </submittedName>
</protein>
<dbReference type="Proteomes" id="UP000214646">
    <property type="component" value="Unassembled WGS sequence"/>
</dbReference>
<evidence type="ECO:0000313" key="1">
    <source>
        <dbReference type="EMBL" id="OWK37481.1"/>
    </source>
</evidence>
<organism evidence="1 2">
    <name type="scientific">Fimbriiglobus ruber</name>
    <dbReference type="NCBI Taxonomy" id="1908690"/>
    <lineage>
        <taxon>Bacteria</taxon>
        <taxon>Pseudomonadati</taxon>
        <taxon>Planctomycetota</taxon>
        <taxon>Planctomycetia</taxon>
        <taxon>Gemmatales</taxon>
        <taxon>Gemmataceae</taxon>
        <taxon>Fimbriiglobus</taxon>
    </lineage>
</organism>
<keyword evidence="2" id="KW-1185">Reference proteome</keyword>
<dbReference type="AlphaFoldDB" id="A0A225D7D9"/>
<proteinExistence type="predicted"/>
<comment type="caution">
    <text evidence="1">The sequence shown here is derived from an EMBL/GenBank/DDBJ whole genome shotgun (WGS) entry which is preliminary data.</text>
</comment>